<feature type="domain" description="CoA carboxyltransferase C-terminal" evidence="2">
    <location>
        <begin position="387"/>
        <end position="580"/>
    </location>
</feature>
<dbReference type="PANTHER" id="PTHR43842:SF2">
    <property type="entry name" value="PROPIONYL-COA CARBOXYLASE BETA CHAIN, MITOCHONDRIAL"/>
    <property type="match status" value="1"/>
</dbReference>
<evidence type="ECO:0000256" key="1">
    <source>
        <dbReference type="SAM" id="MobiDB-lite"/>
    </source>
</evidence>
<organism evidence="3 4">
    <name type="scientific">Symbiochloris irregularis</name>
    <dbReference type="NCBI Taxonomy" id="706552"/>
    <lineage>
        <taxon>Eukaryota</taxon>
        <taxon>Viridiplantae</taxon>
        <taxon>Chlorophyta</taxon>
        <taxon>core chlorophytes</taxon>
        <taxon>Trebouxiophyceae</taxon>
        <taxon>Trebouxiales</taxon>
        <taxon>Trebouxiaceae</taxon>
        <taxon>Symbiochloris</taxon>
    </lineage>
</organism>
<dbReference type="GO" id="GO:0009317">
    <property type="term" value="C:acetyl-CoA carboxylase complex"/>
    <property type="evidence" value="ECO:0007669"/>
    <property type="project" value="TreeGrafter"/>
</dbReference>
<evidence type="ECO:0000313" key="3">
    <source>
        <dbReference type="EMBL" id="KAK9812039.1"/>
    </source>
</evidence>
<evidence type="ECO:0000313" key="4">
    <source>
        <dbReference type="Proteomes" id="UP001465755"/>
    </source>
</evidence>
<feature type="compositionally biased region" description="Polar residues" evidence="1">
    <location>
        <begin position="97"/>
        <end position="116"/>
    </location>
</feature>
<comment type="caution">
    <text evidence="3">The sequence shown here is derived from an EMBL/GenBank/DDBJ whole genome shotgun (WGS) entry which is preliminary data.</text>
</comment>
<dbReference type="PANTHER" id="PTHR43842">
    <property type="entry name" value="PROPIONYL-COA CARBOXYLASE BETA CHAIN"/>
    <property type="match status" value="1"/>
</dbReference>
<evidence type="ECO:0000259" key="2">
    <source>
        <dbReference type="PROSITE" id="PS50989"/>
    </source>
</evidence>
<accession>A0AAW1PVV1</accession>
<feature type="compositionally biased region" description="Low complexity" evidence="1">
    <location>
        <begin position="317"/>
        <end position="331"/>
    </location>
</feature>
<dbReference type="EMBL" id="JALJOQ010000009">
    <property type="protein sequence ID" value="KAK9812039.1"/>
    <property type="molecule type" value="Genomic_DNA"/>
</dbReference>
<dbReference type="InterPro" id="IPR029045">
    <property type="entry name" value="ClpP/crotonase-like_dom_sf"/>
</dbReference>
<gene>
    <name evidence="3" type="ORF">WJX73_000326</name>
</gene>
<feature type="region of interest" description="Disordered" evidence="1">
    <location>
        <begin position="315"/>
        <end position="342"/>
    </location>
</feature>
<dbReference type="SUPFAM" id="SSF52096">
    <property type="entry name" value="ClpP/crotonase"/>
    <property type="match status" value="2"/>
</dbReference>
<dbReference type="Pfam" id="PF01039">
    <property type="entry name" value="Carboxyl_trans"/>
    <property type="match status" value="1"/>
</dbReference>
<protein>
    <recommendedName>
        <fullName evidence="2">CoA carboxyltransferase C-terminal domain-containing protein</fullName>
    </recommendedName>
</protein>
<name>A0AAW1PVV1_9CHLO</name>
<dbReference type="InterPro" id="IPR011763">
    <property type="entry name" value="COA_CT_C"/>
</dbReference>
<dbReference type="InterPro" id="IPR034733">
    <property type="entry name" value="AcCoA_carboxyl_beta"/>
</dbReference>
<dbReference type="GO" id="GO:0004658">
    <property type="term" value="F:propionyl-CoA carboxylase activity"/>
    <property type="evidence" value="ECO:0007669"/>
    <property type="project" value="TreeGrafter"/>
</dbReference>
<dbReference type="PROSITE" id="PS50989">
    <property type="entry name" value="COA_CT_CTER"/>
    <property type="match status" value="1"/>
</dbReference>
<dbReference type="AlphaFoldDB" id="A0AAW1PVV1"/>
<dbReference type="Gene3D" id="3.90.226.10">
    <property type="entry name" value="2-enoyl-CoA Hydratase, Chain A, domain 1"/>
    <property type="match status" value="2"/>
</dbReference>
<proteinExistence type="predicted"/>
<reference evidence="3 4" key="1">
    <citation type="journal article" date="2024" name="Nat. Commun.">
        <title>Phylogenomics reveals the evolutionary origins of lichenization in chlorophyte algae.</title>
        <authorList>
            <person name="Puginier C."/>
            <person name="Libourel C."/>
            <person name="Otte J."/>
            <person name="Skaloud P."/>
            <person name="Haon M."/>
            <person name="Grisel S."/>
            <person name="Petersen M."/>
            <person name="Berrin J.G."/>
            <person name="Delaux P.M."/>
            <person name="Dal Grande F."/>
            <person name="Keller J."/>
        </authorList>
    </citation>
    <scope>NUCLEOTIDE SEQUENCE [LARGE SCALE GENOMIC DNA]</scope>
    <source>
        <strain evidence="3 4">SAG 2036</strain>
    </source>
</reference>
<keyword evidence="4" id="KW-1185">Reference proteome</keyword>
<sequence length="580" mass="62975">MSLRQLASKFKSPGTLAQFWQGTGALAPQVQEHQRHVEASQRWQHLNPDYSNLESRVPTEGYAFAHGRQAEQQACWDSRPLFEEAWLPSEEVSIQSPTELSEVSSALSTEGSSPSLESAEAVVRADPLSNASQTSLQAREHVTELLDEGTFIPVTPFAEDVHLGSQLNPDEALITGRGEINGRPVCVISQIPSAPDGPSSDHHSRQICHLMDHAMEAGVPIISLQDTTHDSYPRATPDASKAIYIPSSSTHSMDNAQHGNAASLAGFTDVLQRRSEASGVVPQLSLNVGRCSMDGAMGFALSDFAVTVRSQRRRTFQPAQSTAATALSQQSEQHRHQEQEEDDGLQAVDWAAMLPNRRQALAHMRQLLSYLPLSCQLTPPKALCIDPPDRFCPDLDCLIPDDPTHPYEVREVITSVADDGRWHEVAPHHARNIVTGFARLGGNSVGMVANAPGVLSGCLDGPAASKAARFVRFCDAFNIPLVALVDAPGFLMPPKEGKAAAVRQAAQLLYAFAEATVPKLTVILRMANGPSYGIMGSKHLHADVNLAPAMTRRHLCNELELLQGKHSKRPRKKHGNPPIC</sequence>
<feature type="region of interest" description="Disordered" evidence="1">
    <location>
        <begin position="97"/>
        <end position="120"/>
    </location>
</feature>
<dbReference type="InterPro" id="IPR051047">
    <property type="entry name" value="AccD/PCCB"/>
</dbReference>
<dbReference type="Proteomes" id="UP001465755">
    <property type="component" value="Unassembled WGS sequence"/>
</dbReference>